<dbReference type="GO" id="GO:0003676">
    <property type="term" value="F:nucleic acid binding"/>
    <property type="evidence" value="ECO:0007669"/>
    <property type="project" value="InterPro"/>
</dbReference>
<evidence type="ECO:0000256" key="1">
    <source>
        <dbReference type="SAM" id="MobiDB-lite"/>
    </source>
</evidence>
<reference evidence="3 4" key="1">
    <citation type="submission" date="2024-01" db="EMBL/GenBank/DDBJ databases">
        <title>Genome assemblies of Stephania.</title>
        <authorList>
            <person name="Yang L."/>
        </authorList>
    </citation>
    <scope>NUCLEOTIDE SEQUENCE [LARGE SCALE GENOMIC DNA]</scope>
    <source>
        <strain evidence="3">YNDBR</strain>
        <tissue evidence="3">Leaf</tissue>
    </source>
</reference>
<feature type="region of interest" description="Disordered" evidence="1">
    <location>
        <begin position="704"/>
        <end position="727"/>
    </location>
</feature>
<comment type="caution">
    <text evidence="3">The sequence shown here is derived from an EMBL/GenBank/DDBJ whole genome shotgun (WGS) entry which is preliminary data.</text>
</comment>
<dbReference type="Proteomes" id="UP001420932">
    <property type="component" value="Unassembled WGS sequence"/>
</dbReference>
<dbReference type="SUPFAM" id="SSF57667">
    <property type="entry name" value="beta-beta-alpha zinc fingers"/>
    <property type="match status" value="4"/>
</dbReference>
<feature type="region of interest" description="Disordered" evidence="1">
    <location>
        <begin position="236"/>
        <end position="268"/>
    </location>
</feature>
<dbReference type="AlphaFoldDB" id="A0AAP0ERS2"/>
<dbReference type="InterPro" id="IPR013087">
    <property type="entry name" value="Znf_C2H2_type"/>
</dbReference>
<dbReference type="Pfam" id="PF12874">
    <property type="entry name" value="zf-met"/>
    <property type="match status" value="5"/>
</dbReference>
<feature type="compositionally biased region" description="Low complexity" evidence="1">
    <location>
        <begin position="707"/>
        <end position="718"/>
    </location>
</feature>
<dbReference type="PANTHER" id="PTHR47487:SF8">
    <property type="entry name" value="OS08G0270900 PROTEIN"/>
    <property type="match status" value="1"/>
</dbReference>
<name>A0AAP0ERS2_9MAGN</name>
<protein>
    <recommendedName>
        <fullName evidence="2">C2H2-type domain-containing protein</fullName>
    </recommendedName>
</protein>
<accession>A0AAP0ERS2</accession>
<dbReference type="InterPro" id="IPR003604">
    <property type="entry name" value="Matrin/U1-like-C_Znf_C2H2"/>
</dbReference>
<dbReference type="InterPro" id="IPR036236">
    <property type="entry name" value="Znf_C2H2_sf"/>
</dbReference>
<evidence type="ECO:0000313" key="4">
    <source>
        <dbReference type="Proteomes" id="UP001420932"/>
    </source>
</evidence>
<feature type="region of interest" description="Disordered" evidence="1">
    <location>
        <begin position="386"/>
        <end position="405"/>
    </location>
</feature>
<gene>
    <name evidence="3" type="ORF">Syun_025231</name>
</gene>
<evidence type="ECO:0000313" key="3">
    <source>
        <dbReference type="EMBL" id="KAK9098186.1"/>
    </source>
</evidence>
<dbReference type="Gene3D" id="3.30.160.60">
    <property type="entry name" value="Classic Zinc Finger"/>
    <property type="match status" value="5"/>
</dbReference>
<dbReference type="PANTHER" id="PTHR47487">
    <property type="entry name" value="OS06G0651300 PROTEIN-RELATED"/>
    <property type="match status" value="1"/>
</dbReference>
<evidence type="ECO:0000259" key="2">
    <source>
        <dbReference type="PROSITE" id="PS00028"/>
    </source>
</evidence>
<feature type="domain" description="C2H2-type" evidence="2">
    <location>
        <begin position="281"/>
        <end position="303"/>
    </location>
</feature>
<sequence>MASNFWTSECNTRLRVPSNTNITANNNYNRSDQSFDRFSANREALMMRNAALLRQWEKERVREEIMAGEILRRRELELEVWRELAMEREFAHRRWVEALSGFPVVGNGGFNGNDFNGNGFNGGLPDLPAPTQVGDSGKLPFQRPAMPTPTQKPTLPSLGDGHPGKVVFLAKPTSPKISGTKAKSYYIGDKKFIVTGKKKKPKVWGCALCKVSFSSEQALNEHLQENKHLENVAELKANKSSKKQSSSSSLLEKKTDGTTKDKQEAKPLNEDVDNNLSRFWCQDCNLYCSSEMNFASHQKGKKHIARLEALKQNSGNVGCFGTSDNAEKGECFEMTEKEVMENVGGELPIIKTVEEFLSEIKKVEENSTKLLGPTEALENTFDESVIHEESNRFPSLERREKQEELGPKDLKKDFLLWCETALASHPKGQKHLAHLRAGKKVVASFSTNHNNGTCNIGEDSTERHEKTVGTMDGEVNVTGEAEMGAQASDTTVKNEPVEATKALGDKTDKAIKTTNSSQVTSLVQEEKECKLTFEEYKKTFKFWCEGCQIGCPIDAVMDIHLKGKKHVARLKALTQNFTVVDSLGTNDGTAEKTEGPEAMKGVENVAGVVQAVKKVEEETLQALNPAEALENRTDESINHVKSIGSLSPNLEEKLEEKQGLEDLKKKFMFWCEDCQLGLDSEGSIVSHLMGKKHMKRLRSRNKVVAADSTSSIHDSSTSKTGDGSIGEGIKVLDSTVNNKSGEATTLGSKTDEGVKITNSSQVPSLEQELKKEEKMMIEDLKKKFEFWCEDCQIGCHSRVVMDDHLKGKKHARRWLMQCVGVVESASTTTNGSICG</sequence>
<dbReference type="SMART" id="SM00355">
    <property type="entry name" value="ZnF_C2H2"/>
    <property type="match status" value="5"/>
</dbReference>
<proteinExistence type="predicted"/>
<feature type="domain" description="C2H2-type" evidence="2">
    <location>
        <begin position="206"/>
        <end position="228"/>
    </location>
</feature>
<keyword evidence="4" id="KW-1185">Reference proteome</keyword>
<organism evidence="3 4">
    <name type="scientific">Stephania yunnanensis</name>
    <dbReference type="NCBI Taxonomy" id="152371"/>
    <lineage>
        <taxon>Eukaryota</taxon>
        <taxon>Viridiplantae</taxon>
        <taxon>Streptophyta</taxon>
        <taxon>Embryophyta</taxon>
        <taxon>Tracheophyta</taxon>
        <taxon>Spermatophyta</taxon>
        <taxon>Magnoliopsida</taxon>
        <taxon>Ranunculales</taxon>
        <taxon>Menispermaceae</taxon>
        <taxon>Menispermoideae</taxon>
        <taxon>Cissampelideae</taxon>
        <taxon>Stephania</taxon>
    </lineage>
</organism>
<dbReference type="GO" id="GO:0008270">
    <property type="term" value="F:zinc ion binding"/>
    <property type="evidence" value="ECO:0007669"/>
    <property type="project" value="UniProtKB-KW"/>
</dbReference>
<dbReference type="SMART" id="SM00451">
    <property type="entry name" value="ZnF_U1"/>
    <property type="match status" value="5"/>
</dbReference>
<dbReference type="EMBL" id="JBBNAF010000011">
    <property type="protein sequence ID" value="KAK9098186.1"/>
    <property type="molecule type" value="Genomic_DNA"/>
</dbReference>
<dbReference type="PROSITE" id="PS00028">
    <property type="entry name" value="ZINC_FINGER_C2H2_1"/>
    <property type="match status" value="2"/>
</dbReference>
<feature type="compositionally biased region" description="Basic and acidic residues" evidence="1">
    <location>
        <begin position="251"/>
        <end position="268"/>
    </location>
</feature>